<evidence type="ECO:0000313" key="3">
    <source>
        <dbReference type="Proteomes" id="UP001296104"/>
    </source>
</evidence>
<feature type="compositionally biased region" description="Polar residues" evidence="1">
    <location>
        <begin position="12"/>
        <end position="23"/>
    </location>
</feature>
<accession>A0AAI9EAP1</accession>
<evidence type="ECO:0000256" key="1">
    <source>
        <dbReference type="SAM" id="MobiDB-lite"/>
    </source>
</evidence>
<gene>
    <name evidence="2" type="ORF">LECACI_7A006244</name>
</gene>
<feature type="region of interest" description="Disordered" evidence="1">
    <location>
        <begin position="181"/>
        <end position="234"/>
    </location>
</feature>
<dbReference type="AlphaFoldDB" id="A0AAI9EAP1"/>
<dbReference type="EMBL" id="CAVMBE010000043">
    <property type="protein sequence ID" value="CAK4031086.1"/>
    <property type="molecule type" value="Genomic_DNA"/>
</dbReference>
<proteinExistence type="predicted"/>
<feature type="compositionally biased region" description="Polar residues" evidence="1">
    <location>
        <begin position="53"/>
        <end position="63"/>
    </location>
</feature>
<feature type="region of interest" description="Disordered" evidence="1">
    <location>
        <begin position="1"/>
        <end position="112"/>
    </location>
</feature>
<organism evidence="2 3">
    <name type="scientific">Lecanosticta acicola</name>
    <dbReference type="NCBI Taxonomy" id="111012"/>
    <lineage>
        <taxon>Eukaryota</taxon>
        <taxon>Fungi</taxon>
        <taxon>Dikarya</taxon>
        <taxon>Ascomycota</taxon>
        <taxon>Pezizomycotina</taxon>
        <taxon>Dothideomycetes</taxon>
        <taxon>Dothideomycetidae</taxon>
        <taxon>Mycosphaerellales</taxon>
        <taxon>Mycosphaerellaceae</taxon>
        <taxon>Lecanosticta</taxon>
    </lineage>
</organism>
<name>A0AAI9EAP1_9PEZI</name>
<feature type="compositionally biased region" description="Low complexity" evidence="1">
    <location>
        <begin position="90"/>
        <end position="104"/>
    </location>
</feature>
<reference evidence="2" key="1">
    <citation type="submission" date="2023-11" db="EMBL/GenBank/DDBJ databases">
        <authorList>
            <person name="Alioto T."/>
            <person name="Alioto T."/>
            <person name="Gomez Garrido J."/>
        </authorList>
    </citation>
    <scope>NUCLEOTIDE SEQUENCE</scope>
</reference>
<comment type="caution">
    <text evidence="2">The sequence shown here is derived from an EMBL/GenBank/DDBJ whole genome shotgun (WGS) entry which is preliminary data.</text>
</comment>
<dbReference type="Proteomes" id="UP001296104">
    <property type="component" value="Unassembled WGS sequence"/>
</dbReference>
<protein>
    <submittedName>
        <fullName evidence="2">Uncharacterized protein</fullName>
    </submittedName>
</protein>
<keyword evidence="3" id="KW-1185">Reference proteome</keyword>
<sequence>MNERYPIVHISRPTSRQSWTSGGQRPDIPGQFGNEGGAGSRKPSVDQCKPAATTRQELPSHQVYSIAGPETIMPDSTRPAISTSPKQAGSAASSRFSSSLASRLAPKRPKSAYELRVNYKNNPSGTSKALEVHRKKPVVDASHLLEDSTIMNISAGPYASLSENTRPALPAISSSEWLATGRKGKEVRKASSMNPVRNSKAVEGGSSPGQRLVTSWLGERREKEKENSPAGAFV</sequence>
<evidence type="ECO:0000313" key="2">
    <source>
        <dbReference type="EMBL" id="CAK4031086.1"/>
    </source>
</evidence>
<feature type="compositionally biased region" description="Basic and acidic residues" evidence="1">
    <location>
        <begin position="218"/>
        <end position="227"/>
    </location>
</feature>